<keyword evidence="4" id="KW-0963">Cytoplasm</keyword>
<dbReference type="InterPro" id="IPR015943">
    <property type="entry name" value="WD40/YVTN_repeat-like_dom_sf"/>
</dbReference>
<dbReference type="InterPro" id="IPR036322">
    <property type="entry name" value="WD40_repeat_dom_sf"/>
</dbReference>
<keyword evidence="7" id="KW-0833">Ubl conjugation pathway</keyword>
<dbReference type="InterPro" id="IPR001680">
    <property type="entry name" value="WD40_rpt"/>
</dbReference>
<accession>A0AAW0MDA3</accession>
<dbReference type="GO" id="GO:0005813">
    <property type="term" value="C:centrosome"/>
    <property type="evidence" value="ECO:0007669"/>
    <property type="project" value="UniProtKB-SubCell"/>
</dbReference>
<evidence type="ECO:0000256" key="11">
    <source>
        <dbReference type="ARBA" id="ARBA00038623"/>
    </source>
</evidence>
<feature type="domain" description="DDB1- and CUL4-associated factor 12 beta-propeller" evidence="13">
    <location>
        <begin position="89"/>
        <end position="214"/>
    </location>
</feature>
<dbReference type="PANTHER" id="PTHR19860:SF16">
    <property type="entry name" value="DDB1- AND CUL4-ASSOCIATED FACTOR 12"/>
    <property type="match status" value="1"/>
</dbReference>
<evidence type="ECO:0000256" key="7">
    <source>
        <dbReference type="ARBA" id="ARBA00022786"/>
    </source>
</evidence>
<proteinExistence type="inferred from homology"/>
<evidence type="ECO:0000256" key="2">
    <source>
        <dbReference type="ARBA" id="ARBA00004300"/>
    </source>
</evidence>
<evidence type="ECO:0000256" key="3">
    <source>
        <dbReference type="ARBA" id="ARBA00004906"/>
    </source>
</evidence>
<dbReference type="SMART" id="SM00320">
    <property type="entry name" value="WD40"/>
    <property type="match status" value="2"/>
</dbReference>
<reference evidence="15" key="1">
    <citation type="submission" date="2024-04" db="EMBL/GenBank/DDBJ databases">
        <title>Salinicola lusitanus LLJ914,a marine bacterium isolated from the Okinawa Trough.</title>
        <authorList>
            <person name="Li J."/>
        </authorList>
    </citation>
    <scope>NUCLEOTIDE SEQUENCE [LARGE SCALE GENOMIC DNA]</scope>
</reference>
<evidence type="ECO:0000256" key="8">
    <source>
        <dbReference type="ARBA" id="ARBA00023242"/>
    </source>
</evidence>
<dbReference type="InterPro" id="IPR056151">
    <property type="entry name" value="Beta-prop_DCAF12"/>
</dbReference>
<evidence type="ECO:0000256" key="4">
    <source>
        <dbReference type="ARBA" id="ARBA00022490"/>
    </source>
</evidence>
<dbReference type="Pfam" id="PF23760">
    <property type="entry name" value="Beta-prop_DCAF12"/>
    <property type="match status" value="2"/>
</dbReference>
<comment type="caution">
    <text evidence="14">The sequence shown here is derived from an EMBL/GenBank/DDBJ whole genome shotgun (WGS) entry which is preliminary data.</text>
</comment>
<evidence type="ECO:0000313" key="14">
    <source>
        <dbReference type="EMBL" id="KAK7877822.1"/>
    </source>
</evidence>
<evidence type="ECO:0000259" key="13">
    <source>
        <dbReference type="Pfam" id="PF23760"/>
    </source>
</evidence>
<evidence type="ECO:0000256" key="5">
    <source>
        <dbReference type="ARBA" id="ARBA00022574"/>
    </source>
</evidence>
<dbReference type="EMBL" id="JBBPFD010000672">
    <property type="protein sequence ID" value="KAK7877822.1"/>
    <property type="molecule type" value="Genomic_DNA"/>
</dbReference>
<comment type="subcellular location">
    <subcellularLocation>
        <location evidence="2">Cytoplasm</location>
        <location evidence="2">Cytoskeleton</location>
        <location evidence="2">Microtubule organizing center</location>
        <location evidence="2">Centrosome</location>
    </subcellularLocation>
    <subcellularLocation>
        <location evidence="1">Nucleus</location>
    </subcellularLocation>
</comment>
<dbReference type="GO" id="GO:0005634">
    <property type="term" value="C:nucleus"/>
    <property type="evidence" value="ECO:0007669"/>
    <property type="project" value="UniProtKB-SubCell"/>
</dbReference>
<evidence type="ECO:0000256" key="9">
    <source>
        <dbReference type="ARBA" id="ARBA00037373"/>
    </source>
</evidence>
<evidence type="ECO:0000313" key="15">
    <source>
        <dbReference type="Proteomes" id="UP001460270"/>
    </source>
</evidence>
<feature type="domain" description="DDB1- and CUL4-associated factor 12 beta-propeller" evidence="13">
    <location>
        <begin position="218"/>
        <end position="256"/>
    </location>
</feature>
<dbReference type="Proteomes" id="UP001460270">
    <property type="component" value="Unassembled WGS sequence"/>
</dbReference>
<keyword evidence="15" id="KW-1185">Reference proteome</keyword>
<name>A0AAW0MDA3_9GOBI</name>
<dbReference type="InterPro" id="IPR019775">
    <property type="entry name" value="WD40_repeat_CS"/>
</dbReference>
<evidence type="ECO:0000256" key="1">
    <source>
        <dbReference type="ARBA" id="ARBA00004123"/>
    </source>
</evidence>
<evidence type="ECO:0000256" key="10">
    <source>
        <dbReference type="ARBA" id="ARBA00038022"/>
    </source>
</evidence>
<dbReference type="PROSITE" id="PS50294">
    <property type="entry name" value="WD_REPEATS_REGION"/>
    <property type="match status" value="1"/>
</dbReference>
<dbReference type="AlphaFoldDB" id="A0AAW0MDA3"/>
<comment type="subunit">
    <text evidence="11">Component of the DCX(DCAF12) E3 ubiquitin ligase complex, at least composed of CUL4 (CUL4A or CUL4B), DDB1, DCAF12 and RBX1.</text>
</comment>
<evidence type="ECO:0000256" key="6">
    <source>
        <dbReference type="ARBA" id="ARBA00022737"/>
    </source>
</evidence>
<keyword evidence="8" id="KW-0539">Nucleus</keyword>
<organism evidence="14 15">
    <name type="scientific">Mugilogobius chulae</name>
    <name type="common">yellowstripe goby</name>
    <dbReference type="NCBI Taxonomy" id="88201"/>
    <lineage>
        <taxon>Eukaryota</taxon>
        <taxon>Metazoa</taxon>
        <taxon>Chordata</taxon>
        <taxon>Craniata</taxon>
        <taxon>Vertebrata</taxon>
        <taxon>Euteleostomi</taxon>
        <taxon>Actinopterygii</taxon>
        <taxon>Neopterygii</taxon>
        <taxon>Teleostei</taxon>
        <taxon>Neoteleostei</taxon>
        <taxon>Acanthomorphata</taxon>
        <taxon>Gobiaria</taxon>
        <taxon>Gobiiformes</taxon>
        <taxon>Gobioidei</taxon>
        <taxon>Gobiidae</taxon>
        <taxon>Gobionellinae</taxon>
        <taxon>Mugilogobius</taxon>
    </lineage>
</organism>
<protein>
    <recommendedName>
        <fullName evidence="13">DDB1- and CUL4-associated factor 12 beta-propeller domain-containing protein</fullName>
    </recommendedName>
</protein>
<dbReference type="GO" id="GO:0080008">
    <property type="term" value="C:Cul4-RING E3 ubiquitin ligase complex"/>
    <property type="evidence" value="ECO:0007669"/>
    <property type="project" value="TreeGrafter"/>
</dbReference>
<dbReference type="Gene3D" id="2.130.10.10">
    <property type="entry name" value="YVTN repeat-like/Quinoprotein amine dehydrogenase"/>
    <property type="match status" value="1"/>
</dbReference>
<feature type="repeat" description="WD" evidence="12">
    <location>
        <begin position="173"/>
        <end position="213"/>
    </location>
</feature>
<dbReference type="PROSITE" id="PS00678">
    <property type="entry name" value="WD_REPEATS_1"/>
    <property type="match status" value="1"/>
</dbReference>
<evidence type="ECO:0000256" key="12">
    <source>
        <dbReference type="PROSITE-ProRule" id="PRU00221"/>
    </source>
</evidence>
<dbReference type="InterPro" id="IPR051191">
    <property type="entry name" value="DCAF12"/>
</dbReference>
<keyword evidence="6" id="KW-0677">Repeat</keyword>
<comment type="function">
    <text evidence="9">Substrate-recognition component of a DCX (DDB1-CUL4-X-box) E3 ubiquitin-protein ligase complex of the DesCEND (destruction via C-end degrons) pathway, which recognizes a C-degron located at the extreme C terminus of target proteins, leading to their ubiquitination and degradation. The C-degron recognized by the DesCEND pathway is usually a motif of less than ten residues and can be present in full-length proteins, truncated proteins or proteolytically cleaved forms. The DCX(DCAF12) complex specifically recognizes proteins with a diglutamate (Glu-Glu) at the C-terminus leading to their ubiquitination and degradation. Also directly recognizes the C-terminal glutamate-leucine (Glu-Leu) degron as an alternative degron in proteins leading to their ubiquitination and degradation.</text>
</comment>
<keyword evidence="5 12" id="KW-0853">WD repeat</keyword>
<dbReference type="PANTHER" id="PTHR19860">
    <property type="entry name" value="DDB1- AND CUL4-ASSOCIATED FACTOR 12-RELATED"/>
    <property type="match status" value="1"/>
</dbReference>
<dbReference type="SUPFAM" id="SSF50978">
    <property type="entry name" value="WD40 repeat-like"/>
    <property type="match status" value="1"/>
</dbReference>
<comment type="pathway">
    <text evidence="3">Protein modification; protein ubiquitination.</text>
</comment>
<comment type="similarity">
    <text evidence="10">Belongs to the WD repeat DCAF12 family.</text>
</comment>
<dbReference type="PROSITE" id="PS50082">
    <property type="entry name" value="WD_REPEATS_2"/>
    <property type="match status" value="1"/>
</dbReference>
<gene>
    <name evidence="14" type="ORF">WMY93_031530</name>
</gene>
<sequence>MARKTVSRKRKAAEPKDQQQVGWCHLKRSRVSSRLSLRTHTRPSVVCAVRGREFRPQLQNEGRLQSSLRGLRRLVCPGSSRRESFLWDLFVVDVLSAQITRIPMLKDRDTSPGSDSVVRQYSARSRPRLEHMGCGIHAIELNPSRTLLATGGDNPNSLAVYQLPTLDPVCVGDDGHDDWIFSIAWISDSMAVSGSRDGSMGLWEVSEKVLTEAQFCQSQDAVELGAVSLDGYFHLWKAEHNLCKVRSVFVKLFCDNLYSEPPRVNRLNYNRRLSSETCAEFSRAPCTFLCENGYKRKRTMRAPRTDRHPLARAEAPRAGGCHLKVWQHSTSARPAHAIPSTSTTFPHENPVQKQHFSCCFSRLCVYN</sequence>